<evidence type="ECO:0000256" key="4">
    <source>
        <dbReference type="ARBA" id="ARBA00022631"/>
    </source>
</evidence>
<dbReference type="GO" id="GO:0005737">
    <property type="term" value="C:cytoplasm"/>
    <property type="evidence" value="ECO:0007669"/>
    <property type="project" value="TreeGrafter"/>
</dbReference>
<keyword evidence="6 8" id="KW-0378">Hydrolase</keyword>
<dbReference type="PROSITE" id="PS00482">
    <property type="entry name" value="DIHYDROOROTASE_1"/>
    <property type="match status" value="1"/>
</dbReference>
<name>A0A4Q1C9C5_9BACT</name>
<comment type="similarity">
    <text evidence="2">Belongs to the metallo-dependent hydrolases superfamily. DHOase family. Class I DHOase subfamily.</text>
</comment>
<dbReference type="InterPro" id="IPR002195">
    <property type="entry name" value="Dihydroorotase_CS"/>
</dbReference>
<comment type="pathway">
    <text evidence="8">Nitrogen metabolism; (S)-allantoin degradation; allantoate from (S)-allantoin: step 1/1.</text>
</comment>
<protein>
    <recommendedName>
        <fullName evidence="8">Allantoinase</fullName>
        <ecNumber evidence="8">3.5.2.5</ecNumber>
    </recommendedName>
    <alternativeName>
        <fullName evidence="8">Allantoin-utilizing enzyme</fullName>
    </alternativeName>
</protein>
<evidence type="ECO:0000256" key="5">
    <source>
        <dbReference type="ARBA" id="ARBA00022723"/>
    </source>
</evidence>
<dbReference type="GO" id="GO:0006145">
    <property type="term" value="P:purine nucleobase catabolic process"/>
    <property type="evidence" value="ECO:0007669"/>
    <property type="project" value="TreeGrafter"/>
</dbReference>
<dbReference type="InterPro" id="IPR032466">
    <property type="entry name" value="Metal_Hydrolase"/>
</dbReference>
<organism evidence="10 11">
    <name type="scientific">Oleiharenicola lentus</name>
    <dbReference type="NCBI Taxonomy" id="2508720"/>
    <lineage>
        <taxon>Bacteria</taxon>
        <taxon>Pseudomonadati</taxon>
        <taxon>Verrucomicrobiota</taxon>
        <taxon>Opitutia</taxon>
        <taxon>Opitutales</taxon>
        <taxon>Opitutaceae</taxon>
        <taxon>Oleiharenicola</taxon>
    </lineage>
</organism>
<evidence type="ECO:0000313" key="10">
    <source>
        <dbReference type="EMBL" id="RXK55603.1"/>
    </source>
</evidence>
<evidence type="ECO:0000256" key="1">
    <source>
        <dbReference type="ARBA" id="ARBA00002368"/>
    </source>
</evidence>
<dbReference type="NCBIfam" id="TIGR03178">
    <property type="entry name" value="allantoinase"/>
    <property type="match status" value="1"/>
</dbReference>
<sequence>MPRKREIPAPAEPDTLDLIVRGGRIVTPEGVHDAELGILEGKIVRLAPEVTDRTHAELDAAGRYVFPGIIDAHVHFNEPGRTEWEGLAHGSLALAAGGGACFFDMPLNSEPPLLDAAGLRTKRALAEQQACTDFALWGGLVPGNLDKLAGLRDAGAIGLKAFMSNSGIESFPRVDAKSLHAGMKRAAKLGLLVAVHAEDDALASQFTNAQLAKKKTDAKAWLASRPVEVELAAIRQATEFAGETGCALHIVHVSSPEGIALIEEARAQRVDVTAETCSHYLLLTDKDVAKLGAPAKCAPPIRDEKRRLALWDDLRAGRIHTVGSDHSPSPPDLKTSPNFFEIWGGIGGVQHGFQLLMNACAATADKDFPRLAAVLARNVARRFRLDGRKGRLAEGLDADFCLVELGAPHKITAAELWTRHPISPYIGRTTRARVTHTYVRGRAIWSDGNVSPGSPKGQFLNPEI</sequence>
<comment type="function">
    <text evidence="8">Catalyzes the conversion of allantoin (5-ureidohydantoin) to allantoic acid by hydrolytic cleavage of the five-member hydantoin ring.</text>
</comment>
<dbReference type="Pfam" id="PF01979">
    <property type="entry name" value="Amidohydro_1"/>
    <property type="match status" value="1"/>
</dbReference>
<evidence type="ECO:0000256" key="3">
    <source>
        <dbReference type="ARBA" id="ARBA00011881"/>
    </source>
</evidence>
<dbReference type="GO" id="GO:0000256">
    <property type="term" value="P:allantoin catabolic process"/>
    <property type="evidence" value="ECO:0007669"/>
    <property type="project" value="UniProtKB-UniRule"/>
</dbReference>
<dbReference type="InterPro" id="IPR006680">
    <property type="entry name" value="Amidohydro-rel"/>
</dbReference>
<dbReference type="EMBL" id="SDHX01000001">
    <property type="protein sequence ID" value="RXK55603.1"/>
    <property type="molecule type" value="Genomic_DNA"/>
</dbReference>
<evidence type="ECO:0000259" key="9">
    <source>
        <dbReference type="Pfam" id="PF01979"/>
    </source>
</evidence>
<evidence type="ECO:0000256" key="8">
    <source>
        <dbReference type="HAMAP-Rule" id="MF_01645"/>
    </source>
</evidence>
<dbReference type="InterPro" id="IPR011059">
    <property type="entry name" value="Metal-dep_hydrolase_composite"/>
</dbReference>
<comment type="cofactor">
    <cofactor evidence="8">
        <name>Zn(2+)</name>
        <dbReference type="ChEBI" id="CHEBI:29105"/>
    </cofactor>
    <text evidence="8">Binds 2 Zn(2+) ions per subunit.</text>
</comment>
<comment type="catalytic activity">
    <reaction evidence="8">
        <text>(S)-allantoin + H2O = allantoate + H(+)</text>
        <dbReference type="Rhea" id="RHEA:17029"/>
        <dbReference type="ChEBI" id="CHEBI:15377"/>
        <dbReference type="ChEBI" id="CHEBI:15378"/>
        <dbReference type="ChEBI" id="CHEBI:15678"/>
        <dbReference type="ChEBI" id="CHEBI:17536"/>
        <dbReference type="EC" id="3.5.2.5"/>
    </reaction>
</comment>
<dbReference type="Gene3D" id="3.20.20.140">
    <property type="entry name" value="Metal-dependent hydrolases"/>
    <property type="match status" value="1"/>
</dbReference>
<comment type="caution">
    <text evidence="10">The sequence shown here is derived from an EMBL/GenBank/DDBJ whole genome shotgun (WGS) entry which is preliminary data.</text>
</comment>
<dbReference type="AlphaFoldDB" id="A0A4Q1C9C5"/>
<evidence type="ECO:0000256" key="7">
    <source>
        <dbReference type="ARBA" id="ARBA00022833"/>
    </source>
</evidence>
<dbReference type="RefSeq" id="WP_129046968.1">
    <property type="nucleotide sequence ID" value="NZ_SDHX01000001.1"/>
</dbReference>
<dbReference type="InterPro" id="IPR047604">
    <property type="entry name" value="Allantoinase_bact"/>
</dbReference>
<feature type="modified residue" description="N6-carboxylysine" evidence="8">
    <location>
        <position position="160"/>
    </location>
</feature>
<feature type="binding site" evidence="8">
    <location>
        <position position="75"/>
    </location>
    <ligand>
        <name>Zn(2+)</name>
        <dbReference type="ChEBI" id="CHEBI:29105"/>
        <label>1</label>
    </ligand>
</feature>
<gene>
    <name evidence="8 10" type="primary">allB</name>
    <name evidence="10" type="ORF">ESB00_06870</name>
</gene>
<feature type="binding site" description="via carbamate group" evidence="8">
    <location>
        <position position="160"/>
    </location>
    <ligand>
        <name>Zn(2+)</name>
        <dbReference type="ChEBI" id="CHEBI:29105"/>
        <label>1</label>
    </ligand>
</feature>
<evidence type="ECO:0000313" key="11">
    <source>
        <dbReference type="Proteomes" id="UP000290218"/>
    </source>
</evidence>
<feature type="binding site" description="via carbamate group" evidence="8">
    <location>
        <position position="160"/>
    </location>
    <ligand>
        <name>Zn(2+)</name>
        <dbReference type="ChEBI" id="CHEBI:29105"/>
        <label>2</label>
    </ligand>
</feature>
<keyword evidence="7 8" id="KW-0862">Zinc</keyword>
<dbReference type="Gene3D" id="2.30.40.10">
    <property type="entry name" value="Urease, subunit C, domain 1"/>
    <property type="match status" value="1"/>
</dbReference>
<evidence type="ECO:0000256" key="2">
    <source>
        <dbReference type="ARBA" id="ARBA00010286"/>
    </source>
</evidence>
<feature type="binding site" evidence="8">
    <location>
        <position position="325"/>
    </location>
    <ligand>
        <name>Zn(2+)</name>
        <dbReference type="ChEBI" id="CHEBI:29105"/>
        <label>1</label>
    </ligand>
</feature>
<dbReference type="GO" id="GO:0004038">
    <property type="term" value="F:allantoinase activity"/>
    <property type="evidence" value="ECO:0007669"/>
    <property type="project" value="UniProtKB-UniRule"/>
</dbReference>
<dbReference type="InterPro" id="IPR017593">
    <property type="entry name" value="Allantoinase"/>
</dbReference>
<feature type="domain" description="Amidohydrolase-related" evidence="9">
    <location>
        <begin position="64"/>
        <end position="443"/>
    </location>
</feature>
<accession>A0A4Q1C9C5</accession>
<dbReference type="InterPro" id="IPR050138">
    <property type="entry name" value="DHOase/Allantoinase_Hydrolase"/>
</dbReference>
<dbReference type="UniPathway" id="UPA00395">
    <property type="reaction ID" value="UER00653"/>
</dbReference>
<feature type="binding site" evidence="8">
    <location>
        <position position="196"/>
    </location>
    <ligand>
        <name>Zn(2+)</name>
        <dbReference type="ChEBI" id="CHEBI:29105"/>
        <label>2</label>
    </ligand>
</feature>
<dbReference type="SUPFAM" id="SSF51556">
    <property type="entry name" value="Metallo-dependent hydrolases"/>
    <property type="match status" value="1"/>
</dbReference>
<dbReference type="PANTHER" id="PTHR43668:SF4">
    <property type="entry name" value="ALLANTOINASE"/>
    <property type="match status" value="1"/>
</dbReference>
<keyword evidence="5 8" id="KW-0479">Metal-binding</keyword>
<dbReference type="PANTHER" id="PTHR43668">
    <property type="entry name" value="ALLANTOINASE"/>
    <property type="match status" value="1"/>
</dbReference>
<evidence type="ECO:0000256" key="6">
    <source>
        <dbReference type="ARBA" id="ARBA00022801"/>
    </source>
</evidence>
<dbReference type="HAMAP" id="MF_01645">
    <property type="entry name" value="Hydantoinase"/>
    <property type="match status" value="1"/>
</dbReference>
<dbReference type="GO" id="GO:0008270">
    <property type="term" value="F:zinc ion binding"/>
    <property type="evidence" value="ECO:0007669"/>
    <property type="project" value="InterPro"/>
</dbReference>
<comment type="function">
    <text evidence="1">Catalyzes the reversible cyclization of carbamoyl aspartate to dihydroorotate.</text>
</comment>
<dbReference type="GO" id="GO:0050897">
    <property type="term" value="F:cobalt ion binding"/>
    <property type="evidence" value="ECO:0007669"/>
    <property type="project" value="InterPro"/>
</dbReference>
<dbReference type="OrthoDB" id="9765462at2"/>
<feature type="binding site" evidence="8">
    <location>
        <position position="252"/>
    </location>
    <ligand>
        <name>Zn(2+)</name>
        <dbReference type="ChEBI" id="CHEBI:29105"/>
        <label>2</label>
    </ligand>
</feature>
<feature type="binding site" evidence="8">
    <location>
        <position position="73"/>
    </location>
    <ligand>
        <name>Zn(2+)</name>
        <dbReference type="ChEBI" id="CHEBI:29105"/>
        <label>1</label>
    </ligand>
</feature>
<dbReference type="Proteomes" id="UP000290218">
    <property type="component" value="Unassembled WGS sequence"/>
</dbReference>
<comment type="subunit">
    <text evidence="3 8">Homotetramer.</text>
</comment>
<comment type="similarity">
    <text evidence="8">Belongs to the metallo-dependent hydrolases superfamily. Allantoinase family.</text>
</comment>
<keyword evidence="4 8" id="KW-0659">Purine metabolism</keyword>
<dbReference type="EC" id="3.5.2.5" evidence="8"/>
<proteinExistence type="inferred from homology"/>
<reference evidence="10 11" key="1">
    <citation type="submission" date="2019-01" db="EMBL/GenBank/DDBJ databases">
        <title>Lacunisphaera sp. strain TWA-58.</title>
        <authorList>
            <person name="Chen W.-M."/>
        </authorList>
    </citation>
    <scope>NUCLEOTIDE SEQUENCE [LARGE SCALE GENOMIC DNA]</scope>
    <source>
        <strain evidence="10 11">TWA-58</strain>
    </source>
</reference>
<keyword evidence="11" id="KW-1185">Reference proteome</keyword>
<dbReference type="SUPFAM" id="SSF51338">
    <property type="entry name" value="Composite domain of metallo-dependent hydrolases"/>
    <property type="match status" value="1"/>
</dbReference>
<comment type="PTM">
    <text evidence="8">Carboxylation allows a single lysine to coordinate two zinc ions.</text>
</comment>